<reference evidence="4" key="1">
    <citation type="submission" date="2015-03" db="EMBL/GenBank/DDBJ databases">
        <title>Draft genome sequence of Mizugakiibacter sediminis skMP5.</title>
        <authorList>
            <person name="Watanabe T."/>
            <person name="Kojima H."/>
            <person name="Fukui M."/>
        </authorList>
    </citation>
    <scope>NUCLEOTIDE SEQUENCE</scope>
    <source>
        <strain evidence="4">SkMP5</strain>
    </source>
</reference>
<dbReference type="OrthoDB" id="9803916at2"/>
<proteinExistence type="predicted"/>
<sequence length="459" mass="50217">MRVEFHGAAGGEVTGSCHLVHANGRRVLFDCGMIQGEPDEDRRNRAPFPFDVGAIDAVALSHAHIDHLGRLPLLVKRGYAGPVYVHEATAALAPIMLEDAATLAAHDAEWAHRHGQPHAEPLYDLDDVRRALRLLRPLPYAATREILPGVRLTLQDAGHILGSSIVELAADEGGRTRKLVYTGDLGMRGAPIMRDPARIAQADLVLMEATYGDRNHRSRADTVTELGEVFRHARAGGGNVLIPAFAVGRTQELLYWFARYHEEWGLAQFHIFLDSPMATKVIGVYERFDALFDEAAKRLWSGKLKPFQLPNLHLTVDTAQSKAINRVSSGAIIIAGSGMCNGGRIRHHLFYNLGKRNAHVIFVGYQAAGTLGRRLVDGAQTVQLFGETIRVEAMRHTIGGLSAHIDQAGLLDWYGGFDGRPPVCLVHGENPARNALAEKLRQRYGVAPALSEPGMTLEV</sequence>
<dbReference type="GO" id="GO:0016787">
    <property type="term" value="F:hydrolase activity"/>
    <property type="evidence" value="ECO:0007669"/>
    <property type="project" value="UniProtKB-KW"/>
</dbReference>
<feature type="domain" description="Beta-Casp" evidence="3">
    <location>
        <begin position="250"/>
        <end position="375"/>
    </location>
</feature>
<dbReference type="EMBL" id="DF952378">
    <property type="protein sequence ID" value="GAN44713.1"/>
    <property type="molecule type" value="Genomic_DNA"/>
</dbReference>
<evidence type="ECO:0000313" key="4">
    <source>
        <dbReference type="EMBL" id="GAN44713.1"/>
    </source>
</evidence>
<dbReference type="Pfam" id="PF07521">
    <property type="entry name" value="RMMBL"/>
    <property type="match status" value="1"/>
</dbReference>
<dbReference type="Proteomes" id="UP000253740">
    <property type="component" value="Unassembled WGS sequence"/>
</dbReference>
<keyword evidence="1" id="KW-0378">Hydrolase</keyword>
<feature type="domain" description="Metallo-beta-lactamase" evidence="2">
    <location>
        <begin position="14"/>
        <end position="234"/>
    </location>
</feature>
<dbReference type="SMART" id="SM00849">
    <property type="entry name" value="Lactamase_B"/>
    <property type="match status" value="1"/>
</dbReference>
<dbReference type="Gene3D" id="3.40.50.10890">
    <property type="match status" value="1"/>
</dbReference>
<accession>A0A0K8QP44</accession>
<evidence type="ECO:0000259" key="2">
    <source>
        <dbReference type="SMART" id="SM00849"/>
    </source>
</evidence>
<dbReference type="InterPro" id="IPR011108">
    <property type="entry name" value="RMMBL"/>
</dbReference>
<dbReference type="SUPFAM" id="SSF56281">
    <property type="entry name" value="Metallo-hydrolase/oxidoreductase"/>
    <property type="match status" value="1"/>
</dbReference>
<dbReference type="InterPro" id="IPR050698">
    <property type="entry name" value="MBL"/>
</dbReference>
<name>A0A0K8QP44_9GAMM</name>
<dbReference type="PANTHER" id="PTHR11203">
    <property type="entry name" value="CLEAVAGE AND POLYADENYLATION SPECIFICITY FACTOR FAMILY MEMBER"/>
    <property type="match status" value="1"/>
</dbReference>
<dbReference type="Pfam" id="PF00753">
    <property type="entry name" value="Lactamase_B"/>
    <property type="match status" value="1"/>
</dbReference>
<dbReference type="Pfam" id="PF10996">
    <property type="entry name" value="Beta-Casp"/>
    <property type="match status" value="1"/>
</dbReference>
<dbReference type="HOGENOM" id="CLU_009673_5_2_6"/>
<dbReference type="InterPro" id="IPR022712">
    <property type="entry name" value="Beta_Casp"/>
</dbReference>
<keyword evidence="6" id="KW-1185">Reference proteome</keyword>
<dbReference type="InterPro" id="IPR001279">
    <property type="entry name" value="Metallo-B-lactamas"/>
</dbReference>
<reference evidence="5" key="2">
    <citation type="submission" date="2015-08" db="EMBL/GenBank/DDBJ databases">
        <title>Complete DNA Sequence of Pseudomonas syringae pv. actinidiae, the Causal Agent of Kiwifruit Canker Disease.</title>
        <authorList>
            <person name="Rikkerink E.H.A."/>
            <person name="Fineran P.C."/>
        </authorList>
    </citation>
    <scope>NUCLEOTIDE SEQUENCE</scope>
    <source>
        <strain evidence="5">SkMP5</strain>
    </source>
</reference>
<dbReference type="GO" id="GO:0004521">
    <property type="term" value="F:RNA endonuclease activity"/>
    <property type="evidence" value="ECO:0007669"/>
    <property type="project" value="TreeGrafter"/>
</dbReference>
<dbReference type="EMBL" id="DF970209">
    <property type="protein sequence ID" value="GAP66511.1"/>
    <property type="molecule type" value="Genomic_DNA"/>
</dbReference>
<organism evidence="5">
    <name type="scientific">Mizugakiibacter sediminis</name>
    <dbReference type="NCBI Taxonomy" id="1475481"/>
    <lineage>
        <taxon>Bacteria</taxon>
        <taxon>Pseudomonadati</taxon>
        <taxon>Pseudomonadota</taxon>
        <taxon>Gammaproteobacteria</taxon>
        <taxon>Lysobacterales</taxon>
        <taxon>Rhodanobacteraceae</taxon>
        <taxon>Mizugakiibacter</taxon>
    </lineage>
</organism>
<dbReference type="AlphaFoldDB" id="A0A0K8QP44"/>
<evidence type="ECO:0000259" key="3">
    <source>
        <dbReference type="SMART" id="SM01027"/>
    </source>
</evidence>
<dbReference type="STRING" id="1475481.GCA_000953855_01853"/>
<gene>
    <name evidence="4" type="ORF">MBSD_1248</name>
    <name evidence="5" type="ORF">MBSD_n1819</name>
</gene>
<evidence type="ECO:0000313" key="6">
    <source>
        <dbReference type="Proteomes" id="UP000253740"/>
    </source>
</evidence>
<dbReference type="InterPro" id="IPR036866">
    <property type="entry name" value="RibonucZ/Hydroxyglut_hydro"/>
</dbReference>
<dbReference type="Gene3D" id="3.60.15.10">
    <property type="entry name" value="Ribonuclease Z/Hydroxyacylglutathione hydrolase-like"/>
    <property type="match status" value="1"/>
</dbReference>
<evidence type="ECO:0000313" key="5">
    <source>
        <dbReference type="EMBL" id="GAP66511.1"/>
    </source>
</evidence>
<evidence type="ECO:0000256" key="1">
    <source>
        <dbReference type="ARBA" id="ARBA00022801"/>
    </source>
</evidence>
<dbReference type="PANTHER" id="PTHR11203:SF37">
    <property type="entry name" value="INTEGRATOR COMPLEX SUBUNIT 11"/>
    <property type="match status" value="1"/>
</dbReference>
<dbReference type="RefSeq" id="WP_062537101.1">
    <property type="nucleotide sequence ID" value="NZ_DF970209.1"/>
</dbReference>
<protein>
    <submittedName>
        <fullName evidence="4 5">Beta-lactamase</fullName>
    </submittedName>
</protein>
<dbReference type="SMART" id="SM01027">
    <property type="entry name" value="Beta-Casp"/>
    <property type="match status" value="1"/>
</dbReference>
<dbReference type="CDD" id="cd16295">
    <property type="entry name" value="TTHA0252-CPSF-like_MBL-fold"/>
    <property type="match status" value="1"/>
</dbReference>